<dbReference type="Proteomes" id="UP001500582">
    <property type="component" value="Unassembled WGS sequence"/>
</dbReference>
<evidence type="ECO:0000256" key="5">
    <source>
        <dbReference type="ARBA" id="ARBA00022777"/>
    </source>
</evidence>
<dbReference type="CDD" id="cd00082">
    <property type="entry name" value="HisKA"/>
    <property type="match status" value="1"/>
</dbReference>
<keyword evidence="5" id="KW-0418">Kinase</keyword>
<keyword evidence="3" id="KW-0597">Phosphoprotein</keyword>
<accession>A0ABP8HGA4</accession>
<comment type="caution">
    <text evidence="10">The sequence shown here is derived from an EMBL/GenBank/DDBJ whole genome shotgun (WGS) entry which is preliminary data.</text>
</comment>
<sequence length="454" mass="51716">MSFFGNIKGQWERVTGSTAEFALEFRIFHSLCFISIVALAYNVPFNYFIGLPLIALVSFVVLLIFSYLFYLSRVKRKVAPSTTWYAVFGNVLFAVNYFINSGTYGPTDLLMALSLLLIICTAPKKHYKIWLIVSLVMVLTLHFIEYYYPELVPYTYTDRESRFFDLTSAYIVTVVLMYYTVVYIRKNYDFEKRRAEERALAIEEQSRHIIAQKDELERLNTEKSKLIGIIAHDLRSPLSSIQSYLELITEHDIDEQERIMVKKELLKITRNTTDMLGKLLAWSKSQMDGVDVQLAPVNLRDALFNTLELEKTIGQKKNIIVEHDIDWDISIIADADMLQLVIRNLVSNAIKFTRSGGNVNIKAKLIGAECWLIIRDNGGGIPLEQQEELFSLKAKSTFGTANEKGVGLGLLLCKEFTELQGGKLWFESTPGEGTVFYVAMPAQKIENATHLSLA</sequence>
<feature type="transmembrane region" description="Helical" evidence="8">
    <location>
        <begin position="47"/>
        <end position="70"/>
    </location>
</feature>
<feature type="transmembrane region" description="Helical" evidence="8">
    <location>
        <begin position="168"/>
        <end position="184"/>
    </location>
</feature>
<keyword evidence="6" id="KW-0902">Two-component regulatory system</keyword>
<dbReference type="SMART" id="SM00387">
    <property type="entry name" value="HATPase_c"/>
    <property type="match status" value="1"/>
</dbReference>
<dbReference type="InterPro" id="IPR004358">
    <property type="entry name" value="Sig_transdc_His_kin-like_C"/>
</dbReference>
<evidence type="ECO:0000313" key="10">
    <source>
        <dbReference type="EMBL" id="GAA4338796.1"/>
    </source>
</evidence>
<keyword evidence="8" id="KW-0812">Transmembrane</keyword>
<evidence type="ECO:0000313" key="11">
    <source>
        <dbReference type="Proteomes" id="UP001500582"/>
    </source>
</evidence>
<dbReference type="SMART" id="SM00388">
    <property type="entry name" value="HisKA"/>
    <property type="match status" value="1"/>
</dbReference>
<dbReference type="InterPro" id="IPR050736">
    <property type="entry name" value="Sensor_HK_Regulatory"/>
</dbReference>
<dbReference type="PANTHER" id="PTHR43711:SF1">
    <property type="entry name" value="HISTIDINE KINASE 1"/>
    <property type="match status" value="1"/>
</dbReference>
<keyword evidence="4" id="KW-0808">Transferase</keyword>
<reference evidence="11" key="1">
    <citation type="journal article" date="2019" name="Int. J. Syst. Evol. Microbiol.">
        <title>The Global Catalogue of Microorganisms (GCM) 10K type strain sequencing project: providing services to taxonomists for standard genome sequencing and annotation.</title>
        <authorList>
            <consortium name="The Broad Institute Genomics Platform"/>
            <consortium name="The Broad Institute Genome Sequencing Center for Infectious Disease"/>
            <person name="Wu L."/>
            <person name="Ma J."/>
        </authorList>
    </citation>
    <scope>NUCLEOTIDE SEQUENCE [LARGE SCALE GENOMIC DNA]</scope>
    <source>
        <strain evidence="11">JCM 17705</strain>
    </source>
</reference>
<keyword evidence="8" id="KW-0472">Membrane</keyword>
<keyword evidence="11" id="KW-1185">Reference proteome</keyword>
<dbReference type="EMBL" id="BAABFT010000021">
    <property type="protein sequence ID" value="GAA4338796.1"/>
    <property type="molecule type" value="Genomic_DNA"/>
</dbReference>
<gene>
    <name evidence="10" type="ORF">GCM10023149_49060</name>
</gene>
<dbReference type="SUPFAM" id="SSF47384">
    <property type="entry name" value="Homodimeric domain of signal transducing histidine kinase"/>
    <property type="match status" value="1"/>
</dbReference>
<dbReference type="Gene3D" id="1.10.287.130">
    <property type="match status" value="1"/>
</dbReference>
<evidence type="ECO:0000256" key="2">
    <source>
        <dbReference type="ARBA" id="ARBA00012438"/>
    </source>
</evidence>
<dbReference type="EC" id="2.7.13.3" evidence="2"/>
<evidence type="ECO:0000259" key="9">
    <source>
        <dbReference type="PROSITE" id="PS50109"/>
    </source>
</evidence>
<feature type="transmembrane region" description="Helical" evidence="8">
    <location>
        <begin position="105"/>
        <end position="122"/>
    </location>
</feature>
<keyword evidence="7" id="KW-0175">Coiled coil</keyword>
<dbReference type="PRINTS" id="PR00344">
    <property type="entry name" value="BCTRLSENSOR"/>
</dbReference>
<dbReference type="InterPro" id="IPR003661">
    <property type="entry name" value="HisK_dim/P_dom"/>
</dbReference>
<dbReference type="SUPFAM" id="SSF55874">
    <property type="entry name" value="ATPase domain of HSP90 chaperone/DNA topoisomerase II/histidine kinase"/>
    <property type="match status" value="1"/>
</dbReference>
<proteinExistence type="predicted"/>
<dbReference type="Pfam" id="PF00512">
    <property type="entry name" value="HisKA"/>
    <property type="match status" value="1"/>
</dbReference>
<evidence type="ECO:0000256" key="8">
    <source>
        <dbReference type="SAM" id="Phobius"/>
    </source>
</evidence>
<feature type="transmembrane region" description="Helical" evidence="8">
    <location>
        <begin position="129"/>
        <end position="148"/>
    </location>
</feature>
<evidence type="ECO:0000256" key="7">
    <source>
        <dbReference type="SAM" id="Coils"/>
    </source>
</evidence>
<evidence type="ECO:0000256" key="1">
    <source>
        <dbReference type="ARBA" id="ARBA00000085"/>
    </source>
</evidence>
<dbReference type="Gene3D" id="3.30.565.10">
    <property type="entry name" value="Histidine kinase-like ATPase, C-terminal domain"/>
    <property type="match status" value="1"/>
</dbReference>
<dbReference type="RefSeq" id="WP_345213858.1">
    <property type="nucleotide sequence ID" value="NZ_BAABFT010000021.1"/>
</dbReference>
<comment type="catalytic activity">
    <reaction evidence="1">
        <text>ATP + protein L-histidine = ADP + protein N-phospho-L-histidine.</text>
        <dbReference type="EC" id="2.7.13.3"/>
    </reaction>
</comment>
<dbReference type="InterPro" id="IPR003594">
    <property type="entry name" value="HATPase_dom"/>
</dbReference>
<name>A0ABP8HGA4_9SPHI</name>
<feature type="transmembrane region" description="Helical" evidence="8">
    <location>
        <begin position="82"/>
        <end position="99"/>
    </location>
</feature>
<feature type="domain" description="Histidine kinase" evidence="9">
    <location>
        <begin position="229"/>
        <end position="444"/>
    </location>
</feature>
<keyword evidence="8" id="KW-1133">Transmembrane helix</keyword>
<protein>
    <recommendedName>
        <fullName evidence="2">histidine kinase</fullName>
        <ecNumber evidence="2">2.7.13.3</ecNumber>
    </recommendedName>
</protein>
<evidence type="ECO:0000256" key="3">
    <source>
        <dbReference type="ARBA" id="ARBA00022553"/>
    </source>
</evidence>
<dbReference type="InterPro" id="IPR005467">
    <property type="entry name" value="His_kinase_dom"/>
</dbReference>
<dbReference type="PROSITE" id="PS50109">
    <property type="entry name" value="HIS_KIN"/>
    <property type="match status" value="1"/>
</dbReference>
<dbReference type="InterPro" id="IPR036097">
    <property type="entry name" value="HisK_dim/P_sf"/>
</dbReference>
<dbReference type="CDD" id="cd00075">
    <property type="entry name" value="HATPase"/>
    <property type="match status" value="1"/>
</dbReference>
<dbReference type="InterPro" id="IPR036890">
    <property type="entry name" value="HATPase_C_sf"/>
</dbReference>
<feature type="coiled-coil region" evidence="7">
    <location>
        <begin position="185"/>
        <end position="222"/>
    </location>
</feature>
<dbReference type="Pfam" id="PF02518">
    <property type="entry name" value="HATPase_c"/>
    <property type="match status" value="1"/>
</dbReference>
<dbReference type="PANTHER" id="PTHR43711">
    <property type="entry name" value="TWO-COMPONENT HISTIDINE KINASE"/>
    <property type="match status" value="1"/>
</dbReference>
<feature type="transmembrane region" description="Helical" evidence="8">
    <location>
        <begin position="21"/>
        <end position="41"/>
    </location>
</feature>
<evidence type="ECO:0000256" key="6">
    <source>
        <dbReference type="ARBA" id="ARBA00023012"/>
    </source>
</evidence>
<organism evidence="10 11">
    <name type="scientific">Mucilaginibacter gynuensis</name>
    <dbReference type="NCBI Taxonomy" id="1302236"/>
    <lineage>
        <taxon>Bacteria</taxon>
        <taxon>Pseudomonadati</taxon>
        <taxon>Bacteroidota</taxon>
        <taxon>Sphingobacteriia</taxon>
        <taxon>Sphingobacteriales</taxon>
        <taxon>Sphingobacteriaceae</taxon>
        <taxon>Mucilaginibacter</taxon>
    </lineage>
</organism>
<evidence type="ECO:0000256" key="4">
    <source>
        <dbReference type="ARBA" id="ARBA00022679"/>
    </source>
</evidence>